<evidence type="ECO:0000256" key="6">
    <source>
        <dbReference type="ARBA" id="ARBA00023002"/>
    </source>
</evidence>
<accession>A0A2A2KCL1</accession>
<dbReference type="PROSITE" id="PS51471">
    <property type="entry name" value="FE2OG_OXY"/>
    <property type="match status" value="1"/>
</dbReference>
<comment type="caution">
    <text evidence="15">The sequence shown here is derived from an EMBL/GenBank/DDBJ whole genome shotgun (WGS) entry which is preliminary data.</text>
</comment>
<dbReference type="AlphaFoldDB" id="A0A2A2KCL1"/>
<comment type="subcellular location">
    <subcellularLocation>
        <location evidence="2 10">Nucleus</location>
    </subcellularLocation>
</comment>
<dbReference type="Proteomes" id="UP000218231">
    <property type="component" value="Unassembled WGS sequence"/>
</dbReference>
<dbReference type="InterPro" id="IPR005123">
    <property type="entry name" value="Oxoglu/Fe-dep_dioxygenase_dom"/>
</dbReference>
<name>A0A2A2KCL1_9BILA</name>
<dbReference type="GO" id="GO:0043565">
    <property type="term" value="F:sequence-specific DNA binding"/>
    <property type="evidence" value="ECO:0007669"/>
    <property type="project" value="InterPro"/>
</dbReference>
<keyword evidence="5" id="KW-0223">Dioxygenase</keyword>
<keyword evidence="6" id="KW-0560">Oxidoreductase</keyword>
<protein>
    <recommendedName>
        <fullName evidence="17">Fe2OG dioxygenase domain-containing protein</fullName>
    </recommendedName>
</protein>
<feature type="coiled-coil region" evidence="11">
    <location>
        <begin position="231"/>
        <end position="259"/>
    </location>
</feature>
<dbReference type="InterPro" id="IPR037151">
    <property type="entry name" value="AlkB-like_sf"/>
</dbReference>
<dbReference type="PANTHER" id="PTHR46030">
    <property type="entry name" value="ALPHA-KETOGLUTARATE-DEPENDENT DIOXYGENASE ALKB HOMOLOG 6"/>
    <property type="match status" value="1"/>
</dbReference>
<dbReference type="Gene3D" id="1.10.10.10">
    <property type="entry name" value="Winged helix-like DNA-binding domain superfamily/Winged helix DNA-binding domain"/>
    <property type="match status" value="1"/>
</dbReference>
<evidence type="ECO:0000256" key="2">
    <source>
        <dbReference type="ARBA" id="ARBA00004123"/>
    </source>
</evidence>
<dbReference type="OrthoDB" id="412814at2759"/>
<dbReference type="STRING" id="2018661.A0A2A2KCL1"/>
<dbReference type="PRINTS" id="PR00053">
    <property type="entry name" value="FORKHEAD"/>
</dbReference>
<keyword evidence="4" id="KW-0479">Metal-binding</keyword>
<evidence type="ECO:0000256" key="5">
    <source>
        <dbReference type="ARBA" id="ARBA00022964"/>
    </source>
</evidence>
<evidence type="ECO:0000256" key="11">
    <source>
        <dbReference type="SAM" id="Coils"/>
    </source>
</evidence>
<dbReference type="PROSITE" id="PS00658">
    <property type="entry name" value="FORK_HEAD_2"/>
    <property type="match status" value="1"/>
</dbReference>
<dbReference type="GO" id="GO:0003700">
    <property type="term" value="F:DNA-binding transcription factor activity"/>
    <property type="evidence" value="ECO:0007669"/>
    <property type="project" value="InterPro"/>
</dbReference>
<evidence type="ECO:0000256" key="8">
    <source>
        <dbReference type="ARBA" id="ARBA00023125"/>
    </source>
</evidence>
<evidence type="ECO:0008006" key="17">
    <source>
        <dbReference type="Google" id="ProtNLM"/>
    </source>
</evidence>
<dbReference type="GO" id="GO:0051213">
    <property type="term" value="F:dioxygenase activity"/>
    <property type="evidence" value="ECO:0007669"/>
    <property type="project" value="UniProtKB-KW"/>
</dbReference>
<dbReference type="InterPro" id="IPR001766">
    <property type="entry name" value="Fork_head_dom"/>
</dbReference>
<feature type="domain" description="Fe2OG dioxygenase" evidence="14">
    <location>
        <begin position="583"/>
        <end position="705"/>
    </location>
</feature>
<dbReference type="Pfam" id="PF00250">
    <property type="entry name" value="Forkhead"/>
    <property type="match status" value="1"/>
</dbReference>
<reference evidence="15 16" key="1">
    <citation type="journal article" date="2017" name="Curr. Biol.">
        <title>Genome architecture and evolution of a unichromosomal asexual nematode.</title>
        <authorList>
            <person name="Fradin H."/>
            <person name="Zegar C."/>
            <person name="Gutwein M."/>
            <person name="Lucas J."/>
            <person name="Kovtun M."/>
            <person name="Corcoran D."/>
            <person name="Baugh L.R."/>
            <person name="Kiontke K."/>
            <person name="Gunsalus K."/>
            <person name="Fitch D.H."/>
            <person name="Piano F."/>
        </authorList>
    </citation>
    <scope>NUCLEOTIDE SEQUENCE [LARGE SCALE GENOMIC DNA]</scope>
    <source>
        <strain evidence="15">PF1309</strain>
    </source>
</reference>
<evidence type="ECO:0000313" key="16">
    <source>
        <dbReference type="Proteomes" id="UP000218231"/>
    </source>
</evidence>
<sequence>MEAGFHEEVSNQDAQIIDSGFIKSPERRIGSVQDAPYSSLFTPPRVNVQAPTLLRNGNFTIQQQSTRLFLTSQTAKVKLLPRTSNEEEDKQTTQHGIIASFRPRSGLENDPEEEDSITHYGSIDDDDDDIDKWIEKVDVSKFEPINREIARRQRKEKERKKLEMSKNRVEQQSVYPKPAWSYSSLIALALKNSDNGELTVSEIYAFILENFPYFRTAPSGWKNSVRHNLSLNKCFEKVEELEQNRVEKLEADIKKFKEKNPFCVESLAKPEDIEAIENGTKGIPDYYISRGVMLKTSPLESKCVQEVAHQNYQQQVHQIRYREEQPSQELVRMMGAMCSPSKAYHQHIEGNSENIPSCSKIEHSPRINKNLFHEPNIPISQESSLLDNPFDEFVYDPALSYHRLQEDVNLNTTSIINQILRTPTKNVDKKDESISPYRFSVPGYQFARSALDENSLLSAAVDQSPYKSGATSFEDFDRKMEPGDEHDGLFGPMKTYNLEDYRVLKAPSTIFYIPGFASSEECELYKQCIANSPQPKWTALSNRRLQNYGGVVGKKALIPDDDFPPALRYLMKRIDSLKVFPDPVNHILVNEYAPGQGILPHTDGPAFYPTVTTLNLGSHTLLDFYRPIDEVSPASLDERYAGSMFLEEGGLFVMRDDAYTKMLHGIREMEADLIDERVFNAPEDKMWKIQPRVGNRISITVRNVPKVAKFDVKSLIGKSG</sequence>
<comment type="similarity">
    <text evidence="3">Belongs to the alkB family.</text>
</comment>
<evidence type="ECO:0000259" key="14">
    <source>
        <dbReference type="PROSITE" id="PS51471"/>
    </source>
</evidence>
<feature type="coiled-coil region" evidence="11">
    <location>
        <begin position="145"/>
        <end position="172"/>
    </location>
</feature>
<evidence type="ECO:0000256" key="12">
    <source>
        <dbReference type="SAM" id="MobiDB-lite"/>
    </source>
</evidence>
<evidence type="ECO:0000313" key="15">
    <source>
        <dbReference type="EMBL" id="PAV71613.1"/>
    </source>
</evidence>
<keyword evidence="16" id="KW-1185">Reference proteome</keyword>
<keyword evidence="8 10" id="KW-0238">DNA-binding</keyword>
<evidence type="ECO:0000256" key="3">
    <source>
        <dbReference type="ARBA" id="ARBA00007879"/>
    </source>
</evidence>
<dbReference type="SUPFAM" id="SSF51197">
    <property type="entry name" value="Clavaminate synthase-like"/>
    <property type="match status" value="1"/>
</dbReference>
<keyword evidence="11" id="KW-0175">Coiled coil</keyword>
<dbReference type="PROSITE" id="PS50039">
    <property type="entry name" value="FORK_HEAD_3"/>
    <property type="match status" value="1"/>
</dbReference>
<dbReference type="GO" id="GO:0005634">
    <property type="term" value="C:nucleus"/>
    <property type="evidence" value="ECO:0007669"/>
    <property type="project" value="UniProtKB-SubCell"/>
</dbReference>
<evidence type="ECO:0000259" key="13">
    <source>
        <dbReference type="PROSITE" id="PS50039"/>
    </source>
</evidence>
<proteinExistence type="inferred from homology"/>
<dbReference type="InterPro" id="IPR036390">
    <property type="entry name" value="WH_DNA-bd_sf"/>
</dbReference>
<dbReference type="PANTHER" id="PTHR46030:SF1">
    <property type="entry name" value="ALPHA-KETOGLUTARATE-DEPENDENT DIOXYGENASE ALKB HOMOLOG 6"/>
    <property type="match status" value="1"/>
</dbReference>
<dbReference type="GO" id="GO:0046872">
    <property type="term" value="F:metal ion binding"/>
    <property type="evidence" value="ECO:0007669"/>
    <property type="project" value="UniProtKB-KW"/>
</dbReference>
<evidence type="ECO:0000256" key="4">
    <source>
        <dbReference type="ARBA" id="ARBA00022723"/>
    </source>
</evidence>
<evidence type="ECO:0000256" key="10">
    <source>
        <dbReference type="PROSITE-ProRule" id="PRU00089"/>
    </source>
</evidence>
<feature type="DNA-binding region" description="Fork-head" evidence="10">
    <location>
        <begin position="177"/>
        <end position="240"/>
    </location>
</feature>
<keyword evidence="9 10" id="KW-0539">Nucleus</keyword>
<dbReference type="SUPFAM" id="SSF46785">
    <property type="entry name" value="Winged helix' DNA-binding domain"/>
    <property type="match status" value="1"/>
</dbReference>
<keyword evidence="7" id="KW-0408">Iron</keyword>
<dbReference type="InterPro" id="IPR036388">
    <property type="entry name" value="WH-like_DNA-bd_sf"/>
</dbReference>
<organism evidence="15 16">
    <name type="scientific">Diploscapter pachys</name>
    <dbReference type="NCBI Taxonomy" id="2018661"/>
    <lineage>
        <taxon>Eukaryota</taxon>
        <taxon>Metazoa</taxon>
        <taxon>Ecdysozoa</taxon>
        <taxon>Nematoda</taxon>
        <taxon>Chromadorea</taxon>
        <taxon>Rhabditida</taxon>
        <taxon>Rhabditina</taxon>
        <taxon>Rhabditomorpha</taxon>
        <taxon>Rhabditoidea</taxon>
        <taxon>Rhabditidae</taxon>
        <taxon>Diploscapter</taxon>
    </lineage>
</organism>
<dbReference type="Gene3D" id="2.60.120.590">
    <property type="entry name" value="Alpha-ketoglutarate-dependent dioxygenase AlkB-like"/>
    <property type="match status" value="1"/>
</dbReference>
<dbReference type="InterPro" id="IPR032862">
    <property type="entry name" value="ALKBH6"/>
</dbReference>
<comment type="cofactor">
    <cofactor evidence="1">
        <name>Fe(2+)</name>
        <dbReference type="ChEBI" id="CHEBI:29033"/>
    </cofactor>
</comment>
<evidence type="ECO:0000256" key="7">
    <source>
        <dbReference type="ARBA" id="ARBA00023004"/>
    </source>
</evidence>
<evidence type="ECO:0000256" key="9">
    <source>
        <dbReference type="ARBA" id="ARBA00023242"/>
    </source>
</evidence>
<feature type="domain" description="Fork-head" evidence="13">
    <location>
        <begin position="177"/>
        <end position="240"/>
    </location>
</feature>
<dbReference type="EMBL" id="LIAE01008970">
    <property type="protein sequence ID" value="PAV71613.1"/>
    <property type="molecule type" value="Genomic_DNA"/>
</dbReference>
<evidence type="ECO:0000256" key="1">
    <source>
        <dbReference type="ARBA" id="ARBA00001954"/>
    </source>
</evidence>
<dbReference type="Pfam" id="PF13532">
    <property type="entry name" value="2OG-FeII_Oxy_2"/>
    <property type="match status" value="1"/>
</dbReference>
<dbReference type="SMART" id="SM00339">
    <property type="entry name" value="FH"/>
    <property type="match status" value="1"/>
</dbReference>
<feature type="region of interest" description="Disordered" evidence="12">
    <location>
        <begin position="80"/>
        <end position="122"/>
    </location>
</feature>
<gene>
    <name evidence="15" type="ORF">WR25_22173</name>
</gene>
<dbReference type="InterPro" id="IPR027450">
    <property type="entry name" value="AlkB-like"/>
</dbReference>
<dbReference type="InterPro" id="IPR030456">
    <property type="entry name" value="TF_fork_head_CS_2"/>
</dbReference>